<evidence type="ECO:0000313" key="1">
    <source>
        <dbReference type="EMBL" id="KAL2787431.1"/>
    </source>
</evidence>
<dbReference type="Proteomes" id="UP001610563">
    <property type="component" value="Unassembled WGS sequence"/>
</dbReference>
<dbReference type="EMBL" id="JBFTWV010000097">
    <property type="protein sequence ID" value="KAL2787431.1"/>
    <property type="molecule type" value="Genomic_DNA"/>
</dbReference>
<evidence type="ECO:0000313" key="2">
    <source>
        <dbReference type="Proteomes" id="UP001610563"/>
    </source>
</evidence>
<sequence length="223" mass="25453">MIVQPGYRCPISRAGQCLSSWGDMYEMRVDGNRRFFNMTQRIASPENEEEDSPSLPYALQIHVLPFTTHTRDFRRPCYMVFENYVPIPLPPLVPFVIYFTHPHTLPSAVDLRGLYKALTGYEDDINPRLDIYFLLGATEMDCLFHYRDGQLARGSVKAQISRFRDLCTSSKFGLPCSPTSPGRLPGMLIDDSGPNSRDKGTLFICTEQDWHNGQQSLCQVTFQ</sequence>
<organism evidence="1 2">
    <name type="scientific">Aspergillus keveii</name>
    <dbReference type="NCBI Taxonomy" id="714993"/>
    <lineage>
        <taxon>Eukaryota</taxon>
        <taxon>Fungi</taxon>
        <taxon>Dikarya</taxon>
        <taxon>Ascomycota</taxon>
        <taxon>Pezizomycotina</taxon>
        <taxon>Eurotiomycetes</taxon>
        <taxon>Eurotiomycetidae</taxon>
        <taxon>Eurotiales</taxon>
        <taxon>Aspergillaceae</taxon>
        <taxon>Aspergillus</taxon>
        <taxon>Aspergillus subgen. Nidulantes</taxon>
    </lineage>
</organism>
<gene>
    <name evidence="1" type="ORF">BJX66DRAFT_285284</name>
</gene>
<comment type="caution">
    <text evidence="1">The sequence shown here is derived from an EMBL/GenBank/DDBJ whole genome shotgun (WGS) entry which is preliminary data.</text>
</comment>
<keyword evidence="2" id="KW-1185">Reference proteome</keyword>
<name>A0ABR4FVY7_9EURO</name>
<reference evidence="1 2" key="1">
    <citation type="submission" date="2024-07" db="EMBL/GenBank/DDBJ databases">
        <title>Section-level genome sequencing and comparative genomics of Aspergillus sections Usti and Cavernicolus.</title>
        <authorList>
            <consortium name="Lawrence Berkeley National Laboratory"/>
            <person name="Nybo J.L."/>
            <person name="Vesth T.C."/>
            <person name="Theobald S."/>
            <person name="Frisvad J.C."/>
            <person name="Larsen T.O."/>
            <person name="Kjaerboelling I."/>
            <person name="Rothschild-Mancinelli K."/>
            <person name="Lyhne E.K."/>
            <person name="Kogle M.E."/>
            <person name="Barry K."/>
            <person name="Clum A."/>
            <person name="Na H."/>
            <person name="Ledsgaard L."/>
            <person name="Lin J."/>
            <person name="Lipzen A."/>
            <person name="Kuo A."/>
            <person name="Riley R."/>
            <person name="Mondo S."/>
            <person name="Labutti K."/>
            <person name="Haridas S."/>
            <person name="Pangalinan J."/>
            <person name="Salamov A.A."/>
            <person name="Simmons B.A."/>
            <person name="Magnuson J.K."/>
            <person name="Chen J."/>
            <person name="Drula E."/>
            <person name="Henrissat B."/>
            <person name="Wiebenga A."/>
            <person name="Lubbers R.J."/>
            <person name="Gomes A.C."/>
            <person name="Makela M.R."/>
            <person name="Stajich J."/>
            <person name="Grigoriev I.V."/>
            <person name="Mortensen U.H."/>
            <person name="De Vries R.P."/>
            <person name="Baker S.E."/>
            <person name="Andersen M.R."/>
        </authorList>
    </citation>
    <scope>NUCLEOTIDE SEQUENCE [LARGE SCALE GENOMIC DNA]</scope>
    <source>
        <strain evidence="1 2">CBS 209.92</strain>
    </source>
</reference>
<proteinExistence type="predicted"/>
<accession>A0ABR4FVY7</accession>
<protein>
    <submittedName>
        <fullName evidence="1">Uncharacterized protein</fullName>
    </submittedName>
</protein>